<accession>A0AA37SEV2</accession>
<keyword evidence="2" id="KW-1185">Reference proteome</keyword>
<gene>
    <name evidence="1" type="ORF">GCM10007872_01610</name>
</gene>
<reference evidence="2" key="1">
    <citation type="journal article" date="2019" name="Int. J. Syst. Evol. Microbiol.">
        <title>The Global Catalogue of Microorganisms (GCM) 10K type strain sequencing project: providing services to taxonomists for standard genome sequencing and annotation.</title>
        <authorList>
            <consortium name="The Broad Institute Genomics Platform"/>
            <consortium name="The Broad Institute Genome Sequencing Center for Infectious Disease"/>
            <person name="Wu L."/>
            <person name="Ma J."/>
        </authorList>
    </citation>
    <scope>NUCLEOTIDE SEQUENCE [LARGE SCALE GENOMIC DNA]</scope>
    <source>
        <strain evidence="2">NBRC 12467</strain>
    </source>
</reference>
<evidence type="ECO:0000313" key="2">
    <source>
        <dbReference type="Proteomes" id="UP001156708"/>
    </source>
</evidence>
<dbReference type="EMBL" id="BSNZ01000003">
    <property type="protein sequence ID" value="GLQ83253.1"/>
    <property type="molecule type" value="Genomic_DNA"/>
</dbReference>
<comment type="caution">
    <text evidence="1">The sequence shown here is derived from an EMBL/GenBank/DDBJ whole genome shotgun (WGS) entry which is preliminary data.</text>
</comment>
<name>A0AA37SEV2_9PROT</name>
<protein>
    <submittedName>
        <fullName evidence="1">Uncharacterized protein</fullName>
    </submittedName>
</protein>
<dbReference type="AlphaFoldDB" id="A0AA37SEV2"/>
<sequence>MDGEENIREQDNNFTVSKIKGVVSVDLALSEFLDLCFSENERQFSGCDARLKCPWEAPLLARAIRGLLRKG</sequence>
<dbReference type="RefSeq" id="WP_141354160.1">
    <property type="nucleotide sequence ID" value="NZ_BARA01000026.1"/>
</dbReference>
<organism evidence="1 2">
    <name type="scientific">Gluconobacter sphaericus NBRC 12467</name>
    <dbReference type="NCBI Taxonomy" id="1307951"/>
    <lineage>
        <taxon>Bacteria</taxon>
        <taxon>Pseudomonadati</taxon>
        <taxon>Pseudomonadota</taxon>
        <taxon>Alphaproteobacteria</taxon>
        <taxon>Acetobacterales</taxon>
        <taxon>Acetobacteraceae</taxon>
        <taxon>Gluconobacter</taxon>
    </lineage>
</organism>
<dbReference type="Proteomes" id="UP001156708">
    <property type="component" value="Unassembled WGS sequence"/>
</dbReference>
<proteinExistence type="predicted"/>
<evidence type="ECO:0000313" key="1">
    <source>
        <dbReference type="EMBL" id="GLQ83253.1"/>
    </source>
</evidence>